<evidence type="ECO:0000313" key="3">
    <source>
        <dbReference type="Proteomes" id="UP001154282"/>
    </source>
</evidence>
<organism evidence="2 3">
    <name type="scientific">Linum tenue</name>
    <dbReference type="NCBI Taxonomy" id="586396"/>
    <lineage>
        <taxon>Eukaryota</taxon>
        <taxon>Viridiplantae</taxon>
        <taxon>Streptophyta</taxon>
        <taxon>Embryophyta</taxon>
        <taxon>Tracheophyta</taxon>
        <taxon>Spermatophyta</taxon>
        <taxon>Magnoliopsida</taxon>
        <taxon>eudicotyledons</taxon>
        <taxon>Gunneridae</taxon>
        <taxon>Pentapetalae</taxon>
        <taxon>rosids</taxon>
        <taxon>fabids</taxon>
        <taxon>Malpighiales</taxon>
        <taxon>Linaceae</taxon>
        <taxon>Linum</taxon>
    </lineage>
</organism>
<dbReference type="Pfam" id="PF00646">
    <property type="entry name" value="F-box"/>
    <property type="match status" value="1"/>
</dbReference>
<gene>
    <name evidence="2" type="ORF">LITE_LOCUS32418</name>
</gene>
<proteinExistence type="predicted"/>
<dbReference type="PANTHER" id="PTHR31672:SF13">
    <property type="entry name" value="F-BOX PROTEIN CPR30-LIKE"/>
    <property type="match status" value="1"/>
</dbReference>
<protein>
    <recommendedName>
        <fullName evidence="1">F-box domain-containing protein</fullName>
    </recommendedName>
</protein>
<keyword evidence="3" id="KW-1185">Reference proteome</keyword>
<reference evidence="2" key="1">
    <citation type="submission" date="2022-08" db="EMBL/GenBank/DDBJ databases">
        <authorList>
            <person name="Gutierrez-Valencia J."/>
        </authorList>
    </citation>
    <scope>NUCLEOTIDE SEQUENCE</scope>
</reference>
<evidence type="ECO:0000259" key="1">
    <source>
        <dbReference type="PROSITE" id="PS50181"/>
    </source>
</evidence>
<dbReference type="InterPro" id="IPR017451">
    <property type="entry name" value="F-box-assoc_interact_dom"/>
</dbReference>
<dbReference type="NCBIfam" id="TIGR01640">
    <property type="entry name" value="F_box_assoc_1"/>
    <property type="match status" value="1"/>
</dbReference>
<dbReference type="Gene3D" id="1.20.1280.50">
    <property type="match status" value="1"/>
</dbReference>
<dbReference type="InterPro" id="IPR001810">
    <property type="entry name" value="F-box_dom"/>
</dbReference>
<dbReference type="EMBL" id="CAMGYJ010000008">
    <property type="protein sequence ID" value="CAI0455613.1"/>
    <property type="molecule type" value="Genomic_DNA"/>
</dbReference>
<evidence type="ECO:0000313" key="2">
    <source>
        <dbReference type="EMBL" id="CAI0455613.1"/>
    </source>
</evidence>
<comment type="caution">
    <text evidence="2">The sequence shown here is derived from an EMBL/GenBank/DDBJ whole genome shotgun (WGS) entry which is preliminary data.</text>
</comment>
<dbReference type="SUPFAM" id="SSF81383">
    <property type="entry name" value="F-box domain"/>
    <property type="match status" value="1"/>
</dbReference>
<dbReference type="InterPro" id="IPR006527">
    <property type="entry name" value="F-box-assoc_dom_typ1"/>
</dbReference>
<dbReference type="PANTHER" id="PTHR31672">
    <property type="entry name" value="BNACNNG10540D PROTEIN"/>
    <property type="match status" value="1"/>
</dbReference>
<dbReference type="Pfam" id="PF07734">
    <property type="entry name" value="FBA_1"/>
    <property type="match status" value="1"/>
</dbReference>
<feature type="domain" description="F-box" evidence="1">
    <location>
        <begin position="10"/>
        <end position="57"/>
    </location>
</feature>
<dbReference type="InterPro" id="IPR050796">
    <property type="entry name" value="SCF_F-box_component"/>
</dbReference>
<dbReference type="PROSITE" id="PS50181">
    <property type="entry name" value="FBOX"/>
    <property type="match status" value="1"/>
</dbReference>
<dbReference type="Proteomes" id="UP001154282">
    <property type="component" value="Unassembled WGS sequence"/>
</dbReference>
<dbReference type="AlphaFoldDB" id="A0AAV0NAK4"/>
<sequence>MNNKKTNNNNNKETNFPGELIDGILPRLHISCLPRFQCVCKSWYSLLSDPKFIYKTLFFLENDRRPDDGKIFLKLGLKRDGTSRSVYCSLSFDSLTVETPYRDLRQDLGISLPDRYRKQPSTVIVGSCGGLICLTYKDPDPNPDVAPSIDYERIILLNPATSEVKLLPPPLHLPWSDNSLCWRTAGFGFDQQTNDYKVVRILRVEVRPTPTDHKKPCFRIMVHVCGTRDNSWRKLDDSVGMVLWVRPYVGLDDSQIPQYFPRVRLSGRKSKCFWVGGESVYTNVYQSTITIVSFDMSSEGIQASKTLPNPCKYDRYVDAPVVFMLKDETIALFHCQNRLPCAGGDVERIFEIWVLQQYGETVGECWCKLFSFSPPLGMMRRPKGLSKDGKVIFNSTGDQLLVLDPITGKMYTLPVEERCFSVTMETYIPSTTPLIEGETK</sequence>
<name>A0AAV0NAK4_9ROSI</name>
<dbReference type="InterPro" id="IPR036047">
    <property type="entry name" value="F-box-like_dom_sf"/>
</dbReference>
<accession>A0AAV0NAK4</accession>